<feature type="compositionally biased region" description="Basic residues" evidence="1">
    <location>
        <begin position="41"/>
        <end position="51"/>
    </location>
</feature>
<gene>
    <name evidence="2" type="ORF">B0H17DRAFT_1269672</name>
</gene>
<sequence>MSPSFVDTGGEAGIENDWIDPVTPPPPPPSKKEKECERATKGKSGKSKGKKAVPVPNLHYPFPVSVKNSATGAGAGVPASPECQERQRNVTVSLKNVASGGQQIHTARARDGGRTSAQQTWFKLAMSLSSSSPHNLFERCVVLSLLPVGAAGHFHNQTLTIRAGHPNTSGPTSNRRILQIVDVCGPNEWPESPVFINYGVGVVLCIPALGLGAEPKVDDKCRTLVAERSSGLVDR</sequence>
<organism evidence="2 3">
    <name type="scientific">Mycena rosella</name>
    <name type="common">Pink bonnet</name>
    <name type="synonym">Agaricus rosellus</name>
    <dbReference type="NCBI Taxonomy" id="1033263"/>
    <lineage>
        <taxon>Eukaryota</taxon>
        <taxon>Fungi</taxon>
        <taxon>Dikarya</taxon>
        <taxon>Basidiomycota</taxon>
        <taxon>Agaricomycotina</taxon>
        <taxon>Agaricomycetes</taxon>
        <taxon>Agaricomycetidae</taxon>
        <taxon>Agaricales</taxon>
        <taxon>Marasmiineae</taxon>
        <taxon>Mycenaceae</taxon>
        <taxon>Mycena</taxon>
    </lineage>
</organism>
<protein>
    <submittedName>
        <fullName evidence="2">Uncharacterized protein</fullName>
    </submittedName>
</protein>
<evidence type="ECO:0000313" key="2">
    <source>
        <dbReference type="EMBL" id="KAJ7651907.1"/>
    </source>
</evidence>
<accession>A0AAD7CLL2</accession>
<name>A0AAD7CLL2_MYCRO</name>
<reference evidence="2" key="1">
    <citation type="submission" date="2023-03" db="EMBL/GenBank/DDBJ databases">
        <title>Massive genome expansion in bonnet fungi (Mycena s.s.) driven by repeated elements and novel gene families across ecological guilds.</title>
        <authorList>
            <consortium name="Lawrence Berkeley National Laboratory"/>
            <person name="Harder C.B."/>
            <person name="Miyauchi S."/>
            <person name="Viragh M."/>
            <person name="Kuo A."/>
            <person name="Thoen E."/>
            <person name="Andreopoulos B."/>
            <person name="Lu D."/>
            <person name="Skrede I."/>
            <person name="Drula E."/>
            <person name="Henrissat B."/>
            <person name="Morin E."/>
            <person name="Kohler A."/>
            <person name="Barry K."/>
            <person name="LaButti K."/>
            <person name="Morin E."/>
            <person name="Salamov A."/>
            <person name="Lipzen A."/>
            <person name="Mereny Z."/>
            <person name="Hegedus B."/>
            <person name="Baldrian P."/>
            <person name="Stursova M."/>
            <person name="Weitz H."/>
            <person name="Taylor A."/>
            <person name="Grigoriev I.V."/>
            <person name="Nagy L.G."/>
            <person name="Martin F."/>
            <person name="Kauserud H."/>
        </authorList>
    </citation>
    <scope>NUCLEOTIDE SEQUENCE</scope>
    <source>
        <strain evidence="2">CBHHK067</strain>
    </source>
</reference>
<proteinExistence type="predicted"/>
<evidence type="ECO:0000256" key="1">
    <source>
        <dbReference type="SAM" id="MobiDB-lite"/>
    </source>
</evidence>
<keyword evidence="3" id="KW-1185">Reference proteome</keyword>
<comment type="caution">
    <text evidence="2">The sequence shown here is derived from an EMBL/GenBank/DDBJ whole genome shotgun (WGS) entry which is preliminary data.</text>
</comment>
<dbReference type="AlphaFoldDB" id="A0AAD7CLL2"/>
<evidence type="ECO:0000313" key="3">
    <source>
        <dbReference type="Proteomes" id="UP001221757"/>
    </source>
</evidence>
<dbReference type="Proteomes" id="UP001221757">
    <property type="component" value="Unassembled WGS sequence"/>
</dbReference>
<dbReference type="EMBL" id="JARKIE010000353">
    <property type="protein sequence ID" value="KAJ7651907.1"/>
    <property type="molecule type" value="Genomic_DNA"/>
</dbReference>
<feature type="compositionally biased region" description="Basic and acidic residues" evidence="1">
    <location>
        <begin position="30"/>
        <end position="40"/>
    </location>
</feature>
<feature type="region of interest" description="Disordered" evidence="1">
    <location>
        <begin position="1"/>
        <end position="56"/>
    </location>
</feature>